<evidence type="ECO:0000256" key="3">
    <source>
        <dbReference type="ARBA" id="ARBA00022694"/>
    </source>
</evidence>
<name>X1NG07_9ZZZZ</name>
<comment type="caution">
    <text evidence="13">The sequence shown here is derived from an EMBL/GenBank/DDBJ whole genome shotgun (WGS) entry which is preliminary data.</text>
</comment>
<dbReference type="EMBL" id="BARV01006881">
    <property type="protein sequence ID" value="GAI17604.1"/>
    <property type="molecule type" value="Genomic_DNA"/>
</dbReference>
<keyword evidence="2" id="KW-0808">Transferase</keyword>
<evidence type="ECO:0000259" key="11">
    <source>
        <dbReference type="Pfam" id="PF01743"/>
    </source>
</evidence>
<sequence>MRKVPKDIDIATDAGLSRIEKIFPRKTHPVGARFGTLLVVEDKMPFQVSTFRGRRGRRPLTLSEDVKMRDFTVNGLAYEPVKKRIIDLVGAKSDIRKKKIRAIGEPSSRFAQDPLRLIRAVRFAVTLGFSIEDKTLQAIKKMAGCIKKVSAERIRDELILIFTSPNPSLGLNLLDDTGLIRHILPEIDLLKGVEQPRAFHPEGDVFIHTLLMLKQLKSASLLL</sequence>
<evidence type="ECO:0000256" key="10">
    <source>
        <dbReference type="ARBA" id="ARBA00022884"/>
    </source>
</evidence>
<dbReference type="GO" id="GO:0005524">
    <property type="term" value="F:ATP binding"/>
    <property type="evidence" value="ECO:0007669"/>
    <property type="project" value="UniProtKB-KW"/>
</dbReference>
<dbReference type="InterPro" id="IPR002646">
    <property type="entry name" value="PolA_pol_head_dom"/>
</dbReference>
<feature type="domain" description="Poly A polymerase head" evidence="11">
    <location>
        <begin position="1"/>
        <end position="101"/>
    </location>
</feature>
<feature type="domain" description="tRNA nucleotidyltransferase/poly(A) polymerase RNA and SrmB- binding" evidence="12">
    <location>
        <begin position="128"/>
        <end position="188"/>
    </location>
</feature>
<dbReference type="InterPro" id="IPR050124">
    <property type="entry name" value="tRNA_CCA-adding_enzyme"/>
</dbReference>
<dbReference type="GO" id="GO:0016779">
    <property type="term" value="F:nucleotidyltransferase activity"/>
    <property type="evidence" value="ECO:0007669"/>
    <property type="project" value="UniProtKB-KW"/>
</dbReference>
<dbReference type="GO" id="GO:0046872">
    <property type="term" value="F:metal ion binding"/>
    <property type="evidence" value="ECO:0007669"/>
    <property type="project" value="UniProtKB-KW"/>
</dbReference>
<dbReference type="PANTHER" id="PTHR47545">
    <property type="entry name" value="MULTIFUNCTIONAL CCA PROTEIN"/>
    <property type="match status" value="1"/>
</dbReference>
<keyword evidence="8" id="KW-0067">ATP-binding</keyword>
<dbReference type="Pfam" id="PF01743">
    <property type="entry name" value="PolyA_pol"/>
    <property type="match status" value="1"/>
</dbReference>
<evidence type="ECO:0000256" key="6">
    <source>
        <dbReference type="ARBA" id="ARBA00022741"/>
    </source>
</evidence>
<keyword evidence="9" id="KW-0460">Magnesium</keyword>
<dbReference type="GO" id="GO:0003723">
    <property type="term" value="F:RNA binding"/>
    <property type="evidence" value="ECO:0007669"/>
    <property type="project" value="UniProtKB-KW"/>
</dbReference>
<evidence type="ECO:0008006" key="14">
    <source>
        <dbReference type="Google" id="ProtNLM"/>
    </source>
</evidence>
<evidence type="ECO:0000256" key="9">
    <source>
        <dbReference type="ARBA" id="ARBA00022842"/>
    </source>
</evidence>
<evidence type="ECO:0000259" key="12">
    <source>
        <dbReference type="Pfam" id="PF12627"/>
    </source>
</evidence>
<dbReference type="GO" id="GO:0042245">
    <property type="term" value="P:RNA repair"/>
    <property type="evidence" value="ECO:0007669"/>
    <property type="project" value="UniProtKB-KW"/>
</dbReference>
<protein>
    <recommendedName>
        <fullName evidence="14">Poly A polymerase head domain-containing protein</fullName>
    </recommendedName>
</protein>
<keyword evidence="7" id="KW-0692">RNA repair</keyword>
<evidence type="ECO:0000256" key="4">
    <source>
        <dbReference type="ARBA" id="ARBA00022695"/>
    </source>
</evidence>
<evidence type="ECO:0000256" key="5">
    <source>
        <dbReference type="ARBA" id="ARBA00022723"/>
    </source>
</evidence>
<dbReference type="PANTHER" id="PTHR47545:SF1">
    <property type="entry name" value="MULTIFUNCTIONAL CCA PROTEIN"/>
    <property type="match status" value="1"/>
</dbReference>
<evidence type="ECO:0000313" key="13">
    <source>
        <dbReference type="EMBL" id="GAI17604.1"/>
    </source>
</evidence>
<organism evidence="13">
    <name type="scientific">marine sediment metagenome</name>
    <dbReference type="NCBI Taxonomy" id="412755"/>
    <lineage>
        <taxon>unclassified sequences</taxon>
        <taxon>metagenomes</taxon>
        <taxon>ecological metagenomes</taxon>
    </lineage>
</organism>
<evidence type="ECO:0000256" key="1">
    <source>
        <dbReference type="ARBA" id="ARBA00001946"/>
    </source>
</evidence>
<gene>
    <name evidence="13" type="ORF">S06H3_14080</name>
</gene>
<feature type="non-terminal residue" evidence="13">
    <location>
        <position position="223"/>
    </location>
</feature>
<dbReference type="Gene3D" id="3.30.460.10">
    <property type="entry name" value="Beta Polymerase, domain 2"/>
    <property type="match status" value="1"/>
</dbReference>
<keyword evidence="10" id="KW-0694">RNA-binding</keyword>
<comment type="cofactor">
    <cofactor evidence="1">
        <name>Mg(2+)</name>
        <dbReference type="ChEBI" id="CHEBI:18420"/>
    </cofactor>
</comment>
<keyword evidence="3" id="KW-0819">tRNA processing</keyword>
<dbReference type="AlphaFoldDB" id="X1NG07"/>
<evidence type="ECO:0000256" key="2">
    <source>
        <dbReference type="ARBA" id="ARBA00022679"/>
    </source>
</evidence>
<dbReference type="SUPFAM" id="SSF81301">
    <property type="entry name" value="Nucleotidyltransferase"/>
    <property type="match status" value="1"/>
</dbReference>
<dbReference type="InterPro" id="IPR032828">
    <property type="entry name" value="PolyA_RNA-bd"/>
</dbReference>
<dbReference type="InterPro" id="IPR043519">
    <property type="entry name" value="NT_sf"/>
</dbReference>
<dbReference type="GO" id="GO:0008033">
    <property type="term" value="P:tRNA processing"/>
    <property type="evidence" value="ECO:0007669"/>
    <property type="project" value="UniProtKB-KW"/>
</dbReference>
<keyword evidence="6" id="KW-0547">Nucleotide-binding</keyword>
<keyword evidence="5" id="KW-0479">Metal-binding</keyword>
<proteinExistence type="predicted"/>
<evidence type="ECO:0000256" key="8">
    <source>
        <dbReference type="ARBA" id="ARBA00022840"/>
    </source>
</evidence>
<dbReference type="Pfam" id="PF12627">
    <property type="entry name" value="PolyA_pol_RNAbd"/>
    <property type="match status" value="1"/>
</dbReference>
<dbReference type="Gene3D" id="1.10.3090.10">
    <property type="entry name" value="cca-adding enzyme, domain 2"/>
    <property type="match status" value="1"/>
</dbReference>
<dbReference type="SUPFAM" id="SSF81891">
    <property type="entry name" value="Poly A polymerase C-terminal region-like"/>
    <property type="match status" value="1"/>
</dbReference>
<accession>X1NG07</accession>
<reference evidence="13" key="1">
    <citation type="journal article" date="2014" name="Front. Microbiol.">
        <title>High frequency of phylogenetically diverse reductive dehalogenase-homologous genes in deep subseafloor sedimentary metagenomes.</title>
        <authorList>
            <person name="Kawai M."/>
            <person name="Futagami T."/>
            <person name="Toyoda A."/>
            <person name="Takaki Y."/>
            <person name="Nishi S."/>
            <person name="Hori S."/>
            <person name="Arai W."/>
            <person name="Tsubouchi T."/>
            <person name="Morono Y."/>
            <person name="Uchiyama I."/>
            <person name="Ito T."/>
            <person name="Fujiyama A."/>
            <person name="Inagaki F."/>
            <person name="Takami H."/>
        </authorList>
    </citation>
    <scope>NUCLEOTIDE SEQUENCE</scope>
    <source>
        <strain evidence="13">Expedition CK06-06</strain>
    </source>
</reference>
<evidence type="ECO:0000256" key="7">
    <source>
        <dbReference type="ARBA" id="ARBA00022800"/>
    </source>
</evidence>
<keyword evidence="4" id="KW-0548">Nucleotidyltransferase</keyword>